<accession>A0AC61MUA3</accession>
<keyword evidence="2" id="KW-1185">Reference proteome</keyword>
<sequence length="141" mass="15220">MAITQLSVFLMNQPGALIEAIQALSDAGINIRAMSIAEANDFGILRIIVSDTDTACKVLGDKYLFSKTEVVAALMSDRSGALYPILTALNEANINIEYMYAFTGSGPEEAYVVIRVNDVKTAEELLNANGIRTLSDESLKI</sequence>
<organism evidence="1 2">
    <name type="scientific">Aristaeella hokkaidonensis</name>
    <dbReference type="NCBI Taxonomy" id="3046382"/>
    <lineage>
        <taxon>Bacteria</taxon>
        <taxon>Bacillati</taxon>
        <taxon>Bacillota</taxon>
        <taxon>Clostridia</taxon>
        <taxon>Eubacteriales</taxon>
        <taxon>Aristaeellaceae</taxon>
        <taxon>Aristaeella</taxon>
    </lineage>
</organism>
<dbReference type="EMBL" id="CP068393">
    <property type="protein sequence ID" value="QUC65780.1"/>
    <property type="molecule type" value="Genomic_DNA"/>
</dbReference>
<name>A0AC61MUA3_9FIRM</name>
<evidence type="ECO:0000313" key="2">
    <source>
        <dbReference type="Proteomes" id="UP000682782"/>
    </source>
</evidence>
<reference evidence="1" key="1">
    <citation type="submission" date="2021-01" db="EMBL/GenBank/DDBJ databases">
        <title>Complete genome sequence of Clostridiales bacterium R-7.</title>
        <authorList>
            <person name="Mahoney-Kurpe S.C."/>
            <person name="Palevich N."/>
            <person name="Koike S."/>
            <person name="Moon C.D."/>
            <person name="Attwood G.T."/>
        </authorList>
    </citation>
    <scope>NUCLEOTIDE SEQUENCE</scope>
    <source>
        <strain evidence="1">R-7</strain>
    </source>
</reference>
<proteinExistence type="predicted"/>
<evidence type="ECO:0000313" key="1">
    <source>
        <dbReference type="EMBL" id="QUC65780.1"/>
    </source>
</evidence>
<protein>
    <submittedName>
        <fullName evidence="1">ACT domain-containing protein</fullName>
    </submittedName>
</protein>
<gene>
    <name evidence="1" type="ORF">JYE49_07740</name>
</gene>
<dbReference type="Proteomes" id="UP000682782">
    <property type="component" value="Chromosome"/>
</dbReference>